<evidence type="ECO:0000256" key="3">
    <source>
        <dbReference type="ARBA" id="ARBA00023125"/>
    </source>
</evidence>
<dbReference type="InterPro" id="IPR036390">
    <property type="entry name" value="WH_DNA-bd_sf"/>
</dbReference>
<evidence type="ECO:0000256" key="1">
    <source>
        <dbReference type="ARBA" id="ARBA00009437"/>
    </source>
</evidence>
<dbReference type="PANTHER" id="PTHR30537:SF74">
    <property type="entry name" value="HTH-TYPE TRANSCRIPTIONAL REGULATOR TRPI"/>
    <property type="match status" value="1"/>
</dbReference>
<comment type="similarity">
    <text evidence="1">Belongs to the LysR transcriptional regulatory family.</text>
</comment>
<evidence type="ECO:0000313" key="6">
    <source>
        <dbReference type="EMBL" id="RMQ85986.1"/>
    </source>
</evidence>
<dbReference type="InterPro" id="IPR058163">
    <property type="entry name" value="LysR-type_TF_proteobact-type"/>
</dbReference>
<keyword evidence="2" id="KW-0805">Transcription regulation</keyword>
<dbReference type="PROSITE" id="PS50931">
    <property type="entry name" value="HTH_LYSR"/>
    <property type="match status" value="1"/>
</dbReference>
<keyword evidence="3" id="KW-0238">DNA-binding</keyword>
<evidence type="ECO:0000256" key="2">
    <source>
        <dbReference type="ARBA" id="ARBA00023015"/>
    </source>
</evidence>
<dbReference type="FunFam" id="1.10.10.10:FF:000001">
    <property type="entry name" value="LysR family transcriptional regulator"/>
    <property type="match status" value="1"/>
</dbReference>
<dbReference type="GO" id="GO:0003700">
    <property type="term" value="F:DNA-binding transcription factor activity"/>
    <property type="evidence" value="ECO:0007669"/>
    <property type="project" value="InterPro"/>
</dbReference>
<dbReference type="EMBL" id="RBRL01000293">
    <property type="protein sequence ID" value="RMQ85986.1"/>
    <property type="molecule type" value="Genomic_DNA"/>
</dbReference>
<dbReference type="Pfam" id="PF03466">
    <property type="entry name" value="LysR_substrate"/>
    <property type="match status" value="1"/>
</dbReference>
<gene>
    <name evidence="6" type="ORF">ALP97_04925</name>
</gene>
<dbReference type="PANTHER" id="PTHR30537">
    <property type="entry name" value="HTH-TYPE TRANSCRIPTIONAL REGULATOR"/>
    <property type="match status" value="1"/>
</dbReference>
<dbReference type="PRINTS" id="PR00039">
    <property type="entry name" value="HTHLYSR"/>
</dbReference>
<dbReference type="Pfam" id="PF00126">
    <property type="entry name" value="HTH_1"/>
    <property type="match status" value="1"/>
</dbReference>
<dbReference type="InterPro" id="IPR000847">
    <property type="entry name" value="LysR_HTH_N"/>
</dbReference>
<proteinExistence type="inferred from homology"/>
<keyword evidence="4" id="KW-0804">Transcription</keyword>
<dbReference type="AlphaFoldDB" id="A0A3M4Q6H4"/>
<sequence length="331" mass="36815">MAAMFCRAGGIGAILSLWIGTDQRIILRHPLAGLNAMTRPLHGQTYVWLHVFSCAARHLSFTRCAEELHITPGAVSQQIRQLEERLGFRLFHRRARGVELSAEGQRLAATVGEAYGSIDAELQRLDAGMISGTLRLRSIPSFLGKWLTPRLPRLQQRFPDIQLRMVAEDSSIALHEGDFDLAIDLNDGSYPGLLSTALLDEQIFPVCAPSLLRGRPPLHGPADLVHFPLLHDITAWRGSYEYAEWEFYLNAIGYHHADVRRGHTFNRNHLTIEAAIAGMGVAIARRTLLNDELERGTLIVPFGLAVPNHKRYVLLYAPGALSHPGVRAVHD</sequence>
<dbReference type="GO" id="GO:0006351">
    <property type="term" value="P:DNA-templated transcription"/>
    <property type="evidence" value="ECO:0007669"/>
    <property type="project" value="TreeGrafter"/>
</dbReference>
<comment type="caution">
    <text evidence="6">The sequence shown here is derived from an EMBL/GenBank/DDBJ whole genome shotgun (WGS) entry which is preliminary data.</text>
</comment>
<organism evidence="6 7">
    <name type="scientific">Pseudomonas salomonii</name>
    <dbReference type="NCBI Taxonomy" id="191391"/>
    <lineage>
        <taxon>Bacteria</taxon>
        <taxon>Pseudomonadati</taxon>
        <taxon>Pseudomonadota</taxon>
        <taxon>Gammaproteobacteria</taxon>
        <taxon>Pseudomonadales</taxon>
        <taxon>Pseudomonadaceae</taxon>
        <taxon>Pseudomonas</taxon>
    </lineage>
</organism>
<dbReference type="SUPFAM" id="SSF46785">
    <property type="entry name" value="Winged helix' DNA-binding domain"/>
    <property type="match status" value="1"/>
</dbReference>
<protein>
    <recommendedName>
        <fullName evidence="5">HTH lysR-type domain-containing protein</fullName>
    </recommendedName>
</protein>
<dbReference type="Gene3D" id="3.40.190.10">
    <property type="entry name" value="Periplasmic binding protein-like II"/>
    <property type="match status" value="2"/>
</dbReference>
<reference evidence="6 7" key="1">
    <citation type="submission" date="2018-08" db="EMBL/GenBank/DDBJ databases">
        <title>Recombination of ecologically and evolutionarily significant loci maintains genetic cohesion in the Pseudomonas syringae species complex.</title>
        <authorList>
            <person name="Dillon M."/>
            <person name="Thakur S."/>
            <person name="Almeida R.N.D."/>
            <person name="Weir B.S."/>
            <person name="Guttman D.S."/>
        </authorList>
    </citation>
    <scope>NUCLEOTIDE SEQUENCE [LARGE SCALE GENOMIC DNA]</scope>
    <source>
        <strain evidence="6 7">ICMP 11288</strain>
    </source>
</reference>
<dbReference type="SUPFAM" id="SSF53850">
    <property type="entry name" value="Periplasmic binding protein-like II"/>
    <property type="match status" value="1"/>
</dbReference>
<evidence type="ECO:0000313" key="7">
    <source>
        <dbReference type="Proteomes" id="UP000277179"/>
    </source>
</evidence>
<dbReference type="GO" id="GO:0043565">
    <property type="term" value="F:sequence-specific DNA binding"/>
    <property type="evidence" value="ECO:0007669"/>
    <property type="project" value="TreeGrafter"/>
</dbReference>
<dbReference type="CDD" id="cd08432">
    <property type="entry name" value="PBP2_GcdR_TrpI_HvrB_AmpR_like"/>
    <property type="match status" value="1"/>
</dbReference>
<feature type="domain" description="HTH lysR-type" evidence="5">
    <location>
        <begin position="48"/>
        <end position="101"/>
    </location>
</feature>
<dbReference type="InterPro" id="IPR005119">
    <property type="entry name" value="LysR_subst-bd"/>
</dbReference>
<evidence type="ECO:0000259" key="5">
    <source>
        <dbReference type="PROSITE" id="PS50931"/>
    </source>
</evidence>
<feature type="non-terminal residue" evidence="6">
    <location>
        <position position="331"/>
    </location>
</feature>
<evidence type="ECO:0000256" key="4">
    <source>
        <dbReference type="ARBA" id="ARBA00023163"/>
    </source>
</evidence>
<dbReference type="InterPro" id="IPR036388">
    <property type="entry name" value="WH-like_DNA-bd_sf"/>
</dbReference>
<name>A0A3M4Q6H4_9PSED</name>
<dbReference type="Gene3D" id="1.10.10.10">
    <property type="entry name" value="Winged helix-like DNA-binding domain superfamily/Winged helix DNA-binding domain"/>
    <property type="match status" value="1"/>
</dbReference>
<accession>A0A3M4Q6H4</accession>
<dbReference type="Proteomes" id="UP000277179">
    <property type="component" value="Unassembled WGS sequence"/>
</dbReference>